<sequence>MEFFDNNGRDTAWLTDGPDEQATAKVDIAMTDNELLKRCIPLKRLNTTMVALPLNLLNTNSHLARPKTAKNI</sequence>
<evidence type="ECO:0000313" key="2">
    <source>
        <dbReference type="Proteomes" id="UP001622950"/>
    </source>
</evidence>
<gene>
    <name evidence="1" type="ORF">ACJEBM_03330</name>
</gene>
<dbReference type="EMBL" id="JBJHQE010000003">
    <property type="protein sequence ID" value="MFK9079709.1"/>
    <property type="molecule type" value="Genomic_DNA"/>
</dbReference>
<name>A0ACC7MMG9_9PSED</name>
<keyword evidence="2" id="KW-1185">Reference proteome</keyword>
<organism evidence="1 2">
    <name type="scientific">Pseudomonas neuropathica</name>
    <dbReference type="NCBI Taxonomy" id="2730425"/>
    <lineage>
        <taxon>Bacteria</taxon>
        <taxon>Pseudomonadati</taxon>
        <taxon>Pseudomonadota</taxon>
        <taxon>Gammaproteobacteria</taxon>
        <taxon>Pseudomonadales</taxon>
        <taxon>Pseudomonadaceae</taxon>
        <taxon>Pseudomonas</taxon>
    </lineage>
</organism>
<protein>
    <submittedName>
        <fullName evidence="1">Uncharacterized protein</fullName>
    </submittedName>
</protein>
<accession>A0ACC7MMG9</accession>
<proteinExistence type="predicted"/>
<reference evidence="1" key="1">
    <citation type="submission" date="2024-11" db="EMBL/GenBank/DDBJ databases">
        <authorList>
            <person name="Lucas J.A."/>
        </authorList>
    </citation>
    <scope>NUCLEOTIDE SEQUENCE</scope>
    <source>
        <strain evidence="1">Z 8.8</strain>
    </source>
</reference>
<comment type="caution">
    <text evidence="1">The sequence shown here is derived from an EMBL/GenBank/DDBJ whole genome shotgun (WGS) entry which is preliminary data.</text>
</comment>
<dbReference type="Proteomes" id="UP001622950">
    <property type="component" value="Unassembled WGS sequence"/>
</dbReference>
<evidence type="ECO:0000313" key="1">
    <source>
        <dbReference type="EMBL" id="MFK9079709.1"/>
    </source>
</evidence>